<protein>
    <recommendedName>
        <fullName evidence="1">Transcription regulator MerR DNA binding domain-containing protein</fullName>
    </recommendedName>
</protein>
<proteinExistence type="predicted"/>
<dbReference type="InterPro" id="IPR015358">
    <property type="entry name" value="Tscrpt_reg_MerR_DNA-bd"/>
</dbReference>
<dbReference type="Proteomes" id="UP000436655">
    <property type="component" value="Unassembled WGS sequence"/>
</dbReference>
<feature type="domain" description="Transcription regulator MerR DNA binding" evidence="1">
    <location>
        <begin position="3"/>
        <end position="56"/>
    </location>
</feature>
<evidence type="ECO:0000313" key="3">
    <source>
        <dbReference type="Proteomes" id="UP000436655"/>
    </source>
</evidence>
<dbReference type="SUPFAM" id="SSF46955">
    <property type="entry name" value="Putative DNA-binding domain"/>
    <property type="match status" value="1"/>
</dbReference>
<dbReference type="Pfam" id="PF09278">
    <property type="entry name" value="MerR-DNA-bind"/>
    <property type="match status" value="1"/>
</dbReference>
<reference evidence="2 3" key="1">
    <citation type="journal article" date="2019" name="Syst. Appl. Microbiol.">
        <title>Polyphasic characterization of two novel Lactobacillus spp. isolated from blown salami packages: Description of Lactobacillus halodurans sp. nov. and Lactobacillus salsicarnum sp. nov.</title>
        <authorList>
            <person name="Schuster J.A."/>
            <person name="Klingl A."/>
            <person name="Vogel R.F."/>
            <person name="Ehrmann M.A."/>
        </authorList>
    </citation>
    <scope>NUCLEOTIDE SEQUENCE [LARGE SCALE GENOMIC DNA]</scope>
    <source>
        <strain evidence="2 3">TMW 1.2098</strain>
    </source>
</reference>
<organism evidence="2 3">
    <name type="scientific">Companilactobacillus mishanensis</name>
    <dbReference type="NCBI Taxonomy" id="2486008"/>
    <lineage>
        <taxon>Bacteria</taxon>
        <taxon>Bacillati</taxon>
        <taxon>Bacillota</taxon>
        <taxon>Bacilli</taxon>
        <taxon>Lactobacillales</taxon>
        <taxon>Lactobacillaceae</taxon>
        <taxon>Companilactobacillus</taxon>
    </lineage>
</organism>
<sequence length="94" mass="10904">MDVKLITCLRATGMPLDQIKQYFDLVIQGEDTVPERYQIMLKQQQKTLDEINELQNHLTTINYKVAHYADLLINHQPDSFEPSNIQAAEKSTEK</sequence>
<accession>A0ABW9PAA4</accession>
<gene>
    <name evidence="2" type="ORF">FHL03_11505</name>
</gene>
<comment type="caution">
    <text evidence="2">The sequence shown here is derived from an EMBL/GenBank/DDBJ whole genome shotgun (WGS) entry which is preliminary data.</text>
</comment>
<name>A0ABW9PAA4_9LACO</name>
<keyword evidence="3" id="KW-1185">Reference proteome</keyword>
<dbReference type="Gene3D" id="1.10.1660.10">
    <property type="match status" value="1"/>
</dbReference>
<dbReference type="InterPro" id="IPR009061">
    <property type="entry name" value="DNA-bd_dom_put_sf"/>
</dbReference>
<evidence type="ECO:0000259" key="1">
    <source>
        <dbReference type="Pfam" id="PF09278"/>
    </source>
</evidence>
<evidence type="ECO:0000313" key="2">
    <source>
        <dbReference type="EMBL" id="MQS46104.1"/>
    </source>
</evidence>
<dbReference type="EMBL" id="VDFN01000022">
    <property type="protein sequence ID" value="MQS46104.1"/>
    <property type="molecule type" value="Genomic_DNA"/>
</dbReference>